<organism evidence="3 4">
    <name type="scientific">Meganyctiphanes norvegica</name>
    <name type="common">Northern krill</name>
    <name type="synonym">Thysanopoda norvegica</name>
    <dbReference type="NCBI Taxonomy" id="48144"/>
    <lineage>
        <taxon>Eukaryota</taxon>
        <taxon>Metazoa</taxon>
        <taxon>Ecdysozoa</taxon>
        <taxon>Arthropoda</taxon>
        <taxon>Crustacea</taxon>
        <taxon>Multicrustacea</taxon>
        <taxon>Malacostraca</taxon>
        <taxon>Eumalacostraca</taxon>
        <taxon>Eucarida</taxon>
        <taxon>Euphausiacea</taxon>
        <taxon>Euphausiidae</taxon>
        <taxon>Meganyctiphanes</taxon>
    </lineage>
</organism>
<evidence type="ECO:0000313" key="4">
    <source>
        <dbReference type="Proteomes" id="UP001497623"/>
    </source>
</evidence>
<evidence type="ECO:0000256" key="1">
    <source>
        <dbReference type="SAM" id="MobiDB-lite"/>
    </source>
</evidence>
<keyword evidence="2" id="KW-1133">Transmembrane helix</keyword>
<comment type="caution">
    <text evidence="3">The sequence shown here is derived from an EMBL/GenBank/DDBJ whole genome shotgun (WGS) entry which is preliminary data.</text>
</comment>
<keyword evidence="2" id="KW-0812">Transmembrane</keyword>
<feature type="region of interest" description="Disordered" evidence="1">
    <location>
        <begin position="106"/>
        <end position="136"/>
    </location>
</feature>
<evidence type="ECO:0000256" key="2">
    <source>
        <dbReference type="SAM" id="Phobius"/>
    </source>
</evidence>
<feature type="region of interest" description="Disordered" evidence="1">
    <location>
        <begin position="257"/>
        <end position="296"/>
    </location>
</feature>
<accession>A0AAV2PJ20</accession>
<proteinExistence type="predicted"/>
<dbReference type="EMBL" id="CAXKWB010000193">
    <property type="protein sequence ID" value="CAL4059775.1"/>
    <property type="molecule type" value="Genomic_DNA"/>
</dbReference>
<dbReference type="Proteomes" id="UP001497623">
    <property type="component" value="Unassembled WGS sequence"/>
</dbReference>
<reference evidence="3 4" key="1">
    <citation type="submission" date="2024-05" db="EMBL/GenBank/DDBJ databases">
        <authorList>
            <person name="Wallberg A."/>
        </authorList>
    </citation>
    <scope>NUCLEOTIDE SEQUENCE [LARGE SCALE GENOMIC DNA]</scope>
</reference>
<keyword evidence="4" id="KW-1185">Reference proteome</keyword>
<feature type="region of interest" description="Disordered" evidence="1">
    <location>
        <begin position="1"/>
        <end position="21"/>
    </location>
</feature>
<feature type="compositionally biased region" description="Low complexity" evidence="1">
    <location>
        <begin position="265"/>
        <end position="279"/>
    </location>
</feature>
<feature type="non-terminal residue" evidence="3">
    <location>
        <position position="326"/>
    </location>
</feature>
<protein>
    <submittedName>
        <fullName evidence="3">Uncharacterized protein</fullName>
    </submittedName>
</protein>
<keyword evidence="2" id="KW-0472">Membrane</keyword>
<name>A0AAV2PJ20_MEGNR</name>
<sequence>MRPQPHTAPPHDAADRVPTDSGSSTATTVLALAIGGVLAVVLVLVLIYMFVLRKKYKSIKTQKKAAEYQVRIEDAVHVINNMDIDETCNLYANTTDLQKLVNTVRARGKSQDPLPVPPRSLKPALNSAPSSDSMNIGFKPDGDVAMRPPKPGPSSYKPPPLVPPYETVVLNPDLNSESNHAYSYIELDMDSTENNSIEPEFLIPFKTMPIEEAQLVATTESSESSITTTSISPIARPKIGLSKVSSTSSGIVAAISRPAPPPPAHAVTGPKPSVPKNSKPIPPMPPTNQKPFTLAPSINSKPTAVSFISPSNLKSSSIIPKITPKP</sequence>
<evidence type="ECO:0000313" key="3">
    <source>
        <dbReference type="EMBL" id="CAL4059775.1"/>
    </source>
</evidence>
<dbReference type="AlphaFoldDB" id="A0AAV2PJ20"/>
<gene>
    <name evidence="3" type="ORF">MNOR_LOCUS818</name>
</gene>
<feature type="transmembrane region" description="Helical" evidence="2">
    <location>
        <begin position="29"/>
        <end position="51"/>
    </location>
</feature>